<dbReference type="SUPFAM" id="SSF54373">
    <property type="entry name" value="FAD-linked reductases, C-terminal domain"/>
    <property type="match status" value="1"/>
</dbReference>
<dbReference type="InterPro" id="IPR018203">
    <property type="entry name" value="GDP_dissociation_inhibitor"/>
</dbReference>
<dbReference type="InterPro" id="IPR000806">
    <property type="entry name" value="RabGDI"/>
</dbReference>
<evidence type="ECO:0000313" key="5">
    <source>
        <dbReference type="EMBL" id="CAK8694326.1"/>
    </source>
</evidence>
<keyword evidence="6" id="KW-1185">Reference proteome</keyword>
<keyword evidence="4" id="KW-0963">Cytoplasm</keyword>
<comment type="subcellular location">
    <subcellularLocation>
        <location evidence="4">Cytoplasm</location>
    </subcellularLocation>
    <subcellularLocation>
        <location evidence="1">Golgi apparatus</location>
        <location evidence="1">trans-Golgi network</location>
    </subcellularLocation>
</comment>
<dbReference type="PANTHER" id="PTHR11787:SF8">
    <property type="entry name" value="RAB GDP DISSOCIATION INHIBITOR"/>
    <property type="match status" value="1"/>
</dbReference>
<dbReference type="InterPro" id="IPR036188">
    <property type="entry name" value="FAD/NAD-bd_sf"/>
</dbReference>
<reference evidence="5 6" key="1">
    <citation type="submission" date="2024-02" db="EMBL/GenBank/DDBJ databases">
        <authorList>
            <person name="Daric V."/>
            <person name="Darras S."/>
        </authorList>
    </citation>
    <scope>NUCLEOTIDE SEQUENCE [LARGE SCALE GENOMIC DNA]</scope>
</reference>
<name>A0ABP0GRG7_CLALP</name>
<dbReference type="SUPFAM" id="SSF51905">
    <property type="entry name" value="FAD/NAD(P)-binding domain"/>
    <property type="match status" value="2"/>
</dbReference>
<dbReference type="Gene3D" id="3.50.50.60">
    <property type="entry name" value="FAD/NAD(P)-binding domain"/>
    <property type="match status" value="1"/>
</dbReference>
<dbReference type="EMBL" id="CAWYQH010000141">
    <property type="protein sequence ID" value="CAK8694326.1"/>
    <property type="molecule type" value="Genomic_DNA"/>
</dbReference>
<sequence length="442" mass="49166">MDEEYDVLILGTGLTECILSGLFSVEGKKVLHMDRNKYYGGAATSLCPLENLYEKFGKGSPPESMGRGRDWNVDLIPKFLMASGKLVQLLIHTNVTRYLQFKSVEGSYVLREGKINKLPSTAKEALGTSLFGLLEMRRFKNLLQYMAKYSAEDPTTHEGCPPTVPMTAVYDKFGVGSSSRDIIGHAISLHTTEDYLRLPCLETIKRVQLYYESISRYGSSPYLYPLYGLGELPQGFARLSAIYGGTYMLDKPIEKIEQVDGKIAVTSQGETVIGKMIVGDPSYFPDRVKKVGQVVRAICILSHPLPNTSDSLSCQIIFPQNQVKPPRRHDIFVCCVSYAHNVAGNGKFLAIVSTQVETSNPEAELQPALNYLGVIDEKFVEVSDLYEPKDDGKESKVFISKSYDASTHFESTCNDILDIYERVNGKEFKFGDPVNVETVCGE</sequence>
<accession>A0ABP0GRG7</accession>
<protein>
    <recommendedName>
        <fullName evidence="4">Rab GDP dissociation inhibitor</fullName>
    </recommendedName>
</protein>
<evidence type="ECO:0000313" key="6">
    <source>
        <dbReference type="Proteomes" id="UP001642483"/>
    </source>
</evidence>
<dbReference type="PRINTS" id="PR00892">
    <property type="entry name" value="RABGDI"/>
</dbReference>
<keyword evidence="3 4" id="KW-0343">GTPase activation</keyword>
<dbReference type="PANTHER" id="PTHR11787">
    <property type="entry name" value="RAB GDP-DISSOCIATION INHIBITOR"/>
    <property type="match status" value="1"/>
</dbReference>
<comment type="similarity">
    <text evidence="2 4">Belongs to the Rab GDI family.</text>
</comment>
<dbReference type="Pfam" id="PF00996">
    <property type="entry name" value="GDI"/>
    <property type="match status" value="1"/>
</dbReference>
<evidence type="ECO:0000256" key="2">
    <source>
        <dbReference type="ARBA" id="ARBA00005593"/>
    </source>
</evidence>
<evidence type="ECO:0000256" key="3">
    <source>
        <dbReference type="ARBA" id="ARBA00022468"/>
    </source>
</evidence>
<dbReference type="Proteomes" id="UP001642483">
    <property type="component" value="Unassembled WGS sequence"/>
</dbReference>
<dbReference type="Gene3D" id="3.30.519.10">
    <property type="entry name" value="Guanine Nucleotide Dissociation Inhibitor, domain 2"/>
    <property type="match status" value="1"/>
</dbReference>
<comment type="function">
    <text evidence="4">Regulates the GDP/GTP exchange reaction of most RAB proteins by inhibiting the dissociation of GDP from them, and the subsequent binding of GTP.</text>
</comment>
<gene>
    <name evidence="5" type="ORF">CVLEPA_LOCUS27706</name>
</gene>
<organism evidence="5 6">
    <name type="scientific">Clavelina lepadiformis</name>
    <name type="common">Light-bulb sea squirt</name>
    <name type="synonym">Ascidia lepadiformis</name>
    <dbReference type="NCBI Taxonomy" id="159417"/>
    <lineage>
        <taxon>Eukaryota</taxon>
        <taxon>Metazoa</taxon>
        <taxon>Chordata</taxon>
        <taxon>Tunicata</taxon>
        <taxon>Ascidiacea</taxon>
        <taxon>Aplousobranchia</taxon>
        <taxon>Clavelinidae</taxon>
        <taxon>Clavelina</taxon>
    </lineage>
</organism>
<proteinExistence type="inferred from homology"/>
<evidence type="ECO:0000256" key="4">
    <source>
        <dbReference type="RuleBase" id="RU363124"/>
    </source>
</evidence>
<comment type="caution">
    <text evidence="5">The sequence shown here is derived from an EMBL/GenBank/DDBJ whole genome shotgun (WGS) entry which is preliminary data.</text>
</comment>
<evidence type="ECO:0000256" key="1">
    <source>
        <dbReference type="ARBA" id="ARBA00004601"/>
    </source>
</evidence>
<dbReference type="PRINTS" id="PR00891">
    <property type="entry name" value="RABGDIREP"/>
</dbReference>
<dbReference type="Gene3D" id="1.10.405.10">
    <property type="entry name" value="Guanine Nucleotide Dissociation Inhibitor, domain 1"/>
    <property type="match status" value="1"/>
</dbReference>